<name>A0AAN6QCK9_9PEZI</name>
<dbReference type="AlphaFoldDB" id="A0AAN6QCK9"/>
<organism evidence="1 2">
    <name type="scientific">Parathielavia hyrcaniae</name>
    <dbReference type="NCBI Taxonomy" id="113614"/>
    <lineage>
        <taxon>Eukaryota</taxon>
        <taxon>Fungi</taxon>
        <taxon>Dikarya</taxon>
        <taxon>Ascomycota</taxon>
        <taxon>Pezizomycotina</taxon>
        <taxon>Sordariomycetes</taxon>
        <taxon>Sordariomycetidae</taxon>
        <taxon>Sordariales</taxon>
        <taxon>Chaetomiaceae</taxon>
        <taxon>Parathielavia</taxon>
    </lineage>
</organism>
<dbReference type="Proteomes" id="UP001305647">
    <property type="component" value="Unassembled WGS sequence"/>
</dbReference>
<reference evidence="1" key="2">
    <citation type="submission" date="2023-05" db="EMBL/GenBank/DDBJ databases">
        <authorList>
            <consortium name="Lawrence Berkeley National Laboratory"/>
            <person name="Steindorff A."/>
            <person name="Hensen N."/>
            <person name="Bonometti L."/>
            <person name="Westerberg I."/>
            <person name="Brannstrom I.O."/>
            <person name="Guillou S."/>
            <person name="Cros-Aarteil S."/>
            <person name="Calhoun S."/>
            <person name="Haridas S."/>
            <person name="Kuo A."/>
            <person name="Mondo S."/>
            <person name="Pangilinan J."/>
            <person name="Riley R."/>
            <person name="Labutti K."/>
            <person name="Andreopoulos B."/>
            <person name="Lipzen A."/>
            <person name="Chen C."/>
            <person name="Yanf M."/>
            <person name="Daum C."/>
            <person name="Ng V."/>
            <person name="Clum A."/>
            <person name="Ohm R."/>
            <person name="Martin F."/>
            <person name="Silar P."/>
            <person name="Natvig D."/>
            <person name="Lalanne C."/>
            <person name="Gautier V."/>
            <person name="Ament-Velasquez S.L."/>
            <person name="Kruys A."/>
            <person name="Hutchinson M.I."/>
            <person name="Powell A.J."/>
            <person name="Barry K."/>
            <person name="Miller A.N."/>
            <person name="Grigoriev I.V."/>
            <person name="Debuchy R."/>
            <person name="Gladieux P."/>
            <person name="Thoren M.H."/>
            <person name="Johannesson H."/>
        </authorList>
    </citation>
    <scope>NUCLEOTIDE SEQUENCE</scope>
    <source>
        <strain evidence="1">CBS 757.83</strain>
    </source>
</reference>
<protein>
    <submittedName>
        <fullName evidence="1">Uncharacterized protein</fullName>
    </submittedName>
</protein>
<comment type="caution">
    <text evidence="1">The sequence shown here is derived from an EMBL/GenBank/DDBJ whole genome shotgun (WGS) entry which is preliminary data.</text>
</comment>
<gene>
    <name evidence="1" type="ORF">N658DRAFT_132370</name>
</gene>
<evidence type="ECO:0000313" key="1">
    <source>
        <dbReference type="EMBL" id="KAK4105770.1"/>
    </source>
</evidence>
<reference evidence="1" key="1">
    <citation type="journal article" date="2023" name="Mol. Phylogenet. Evol.">
        <title>Genome-scale phylogeny and comparative genomics of the fungal order Sordariales.</title>
        <authorList>
            <person name="Hensen N."/>
            <person name="Bonometti L."/>
            <person name="Westerberg I."/>
            <person name="Brannstrom I.O."/>
            <person name="Guillou S."/>
            <person name="Cros-Aarteil S."/>
            <person name="Calhoun S."/>
            <person name="Haridas S."/>
            <person name="Kuo A."/>
            <person name="Mondo S."/>
            <person name="Pangilinan J."/>
            <person name="Riley R."/>
            <person name="LaButti K."/>
            <person name="Andreopoulos B."/>
            <person name="Lipzen A."/>
            <person name="Chen C."/>
            <person name="Yan M."/>
            <person name="Daum C."/>
            <person name="Ng V."/>
            <person name="Clum A."/>
            <person name="Steindorff A."/>
            <person name="Ohm R.A."/>
            <person name="Martin F."/>
            <person name="Silar P."/>
            <person name="Natvig D.O."/>
            <person name="Lalanne C."/>
            <person name="Gautier V."/>
            <person name="Ament-Velasquez S.L."/>
            <person name="Kruys A."/>
            <person name="Hutchinson M.I."/>
            <person name="Powell A.J."/>
            <person name="Barry K."/>
            <person name="Miller A.N."/>
            <person name="Grigoriev I.V."/>
            <person name="Debuchy R."/>
            <person name="Gladieux P."/>
            <person name="Hiltunen Thoren M."/>
            <person name="Johannesson H."/>
        </authorList>
    </citation>
    <scope>NUCLEOTIDE SEQUENCE</scope>
    <source>
        <strain evidence="1">CBS 757.83</strain>
    </source>
</reference>
<accession>A0AAN6QCK9</accession>
<keyword evidence="2" id="KW-1185">Reference proteome</keyword>
<proteinExistence type="predicted"/>
<evidence type="ECO:0000313" key="2">
    <source>
        <dbReference type="Proteomes" id="UP001305647"/>
    </source>
</evidence>
<sequence length="201" mass="21962">MKEIGRSQCERTMRWGTGNRWEQHSERGKCLSVWTPSLLAAAPSWPAAHAACSGWLMRIGPMGDHSAINARTRVQETKDSSRREVFCAHTYTVRTDTHCHDNPSCGQLDRHRTLSQMIATKQGAFGNGLDGRASPFSKHRGNTVCPASILRLVVESEVAASEVEVLDRVVTGAGGFDACFFAKQPLVPCSPPPDQQAMVSV</sequence>
<dbReference type="EMBL" id="MU863625">
    <property type="protein sequence ID" value="KAK4105770.1"/>
    <property type="molecule type" value="Genomic_DNA"/>
</dbReference>